<feature type="compositionally biased region" description="Basic and acidic residues" evidence="1">
    <location>
        <begin position="419"/>
        <end position="431"/>
    </location>
</feature>
<sequence>MRGRLLSAAPTLDARQTATVLWAIGRCIRPHRRRFRGLLSTFPSPSQPAAAARAAAGAAAAGIAAAGAAAAEADEVWVPPAALLEALHDRAKVWGWVELRVRIARRLYGFQAEDFATLASAIALVRGAPLLQQRLLYAAADAAETFSATQLSQVLYAFGLLRGSSHLFANLQFSLLERLEQFSVPELCDAIWAYAVARFHDVNFWGPCLNVVPIERLPGDDRCALLFPAIDEITGEAFWALQLEEHPANFAEHVAEIPGSSWIIEVVLELLGVNAEEKTECMCMLCVSALSAAAVRALGLTPHLRVDAAGHLIDVLVQLGEPQKDACEIPTTPKSQGRGASHAVQLALLCHADAQLQGAPTKPGSVPSPLGHSVLKHRHLKRQGFHIVHLTWSVWQKLTTDQQLALLRREVGKAQASKEPSKKTSEASGKE</sequence>
<keyword evidence="4" id="KW-1185">Reference proteome</keyword>
<evidence type="ECO:0000256" key="1">
    <source>
        <dbReference type="SAM" id="MobiDB-lite"/>
    </source>
</evidence>
<gene>
    <name evidence="3" type="ORF">EAH_00021120</name>
</gene>
<evidence type="ECO:0000313" key="4">
    <source>
        <dbReference type="Proteomes" id="UP000018050"/>
    </source>
</evidence>
<dbReference type="InterPro" id="IPR013584">
    <property type="entry name" value="RAP"/>
</dbReference>
<dbReference type="AlphaFoldDB" id="U6GBY3"/>
<dbReference type="GeneID" id="25270182"/>
<proteinExistence type="predicted"/>
<evidence type="ECO:0000259" key="2">
    <source>
        <dbReference type="SMART" id="SM00952"/>
    </source>
</evidence>
<dbReference type="VEuPathDB" id="ToxoDB:EAH_00021120"/>
<name>U6GBY3_EIMAC</name>
<reference evidence="3" key="1">
    <citation type="submission" date="2013-10" db="EMBL/GenBank/DDBJ databases">
        <title>Genomic analysis of the causative agents of coccidiosis in chickens.</title>
        <authorList>
            <person name="Reid A.J."/>
            <person name="Blake D."/>
            <person name="Billington K."/>
            <person name="Browne H."/>
            <person name="Dunn M."/>
            <person name="Hung S."/>
            <person name="Kawahara F."/>
            <person name="Miranda-Saavedra D."/>
            <person name="Mourier T."/>
            <person name="Nagra H."/>
            <person name="Otto T.D."/>
            <person name="Rawlings N."/>
            <person name="Sanchez A."/>
            <person name="Sanders M."/>
            <person name="Subramaniam C."/>
            <person name="Tay Y."/>
            <person name="Dear P."/>
            <person name="Doerig C."/>
            <person name="Gruber A."/>
            <person name="Parkinson J."/>
            <person name="Shirley M."/>
            <person name="Wan K.L."/>
            <person name="Berriman M."/>
            <person name="Tomley F."/>
            <person name="Pain A."/>
        </authorList>
    </citation>
    <scope>NUCLEOTIDE SEQUENCE</scope>
    <source>
        <strain evidence="3">Houghton</strain>
    </source>
</reference>
<dbReference type="Pfam" id="PF08373">
    <property type="entry name" value="RAP"/>
    <property type="match status" value="1"/>
</dbReference>
<dbReference type="OrthoDB" id="354612at2759"/>
<organism evidence="3 4">
    <name type="scientific">Eimeria acervulina</name>
    <name type="common">Coccidian parasite</name>
    <dbReference type="NCBI Taxonomy" id="5801"/>
    <lineage>
        <taxon>Eukaryota</taxon>
        <taxon>Sar</taxon>
        <taxon>Alveolata</taxon>
        <taxon>Apicomplexa</taxon>
        <taxon>Conoidasida</taxon>
        <taxon>Coccidia</taxon>
        <taxon>Eucoccidiorida</taxon>
        <taxon>Eimeriorina</taxon>
        <taxon>Eimeriidae</taxon>
        <taxon>Eimeria</taxon>
    </lineage>
</organism>
<feature type="domain" description="RAP" evidence="2">
    <location>
        <begin position="364"/>
        <end position="410"/>
    </location>
</feature>
<dbReference type="EMBL" id="HG670523">
    <property type="protein sequence ID" value="CDI77022.1"/>
    <property type="molecule type" value="Genomic_DNA"/>
</dbReference>
<reference evidence="3" key="2">
    <citation type="submission" date="2013-10" db="EMBL/GenBank/DDBJ databases">
        <authorList>
            <person name="Aslett M."/>
        </authorList>
    </citation>
    <scope>NUCLEOTIDE SEQUENCE</scope>
    <source>
        <strain evidence="3">Houghton</strain>
    </source>
</reference>
<dbReference type="Proteomes" id="UP000018050">
    <property type="component" value="Unassembled WGS sequence"/>
</dbReference>
<protein>
    <recommendedName>
        <fullName evidence="2">RAP domain-containing protein</fullName>
    </recommendedName>
</protein>
<feature type="region of interest" description="Disordered" evidence="1">
    <location>
        <begin position="411"/>
        <end position="431"/>
    </location>
</feature>
<dbReference type="RefSeq" id="XP_013252541.1">
    <property type="nucleotide sequence ID" value="XM_013397087.1"/>
</dbReference>
<dbReference type="SMART" id="SM00952">
    <property type="entry name" value="RAP"/>
    <property type="match status" value="1"/>
</dbReference>
<accession>U6GBY3</accession>
<evidence type="ECO:0000313" key="3">
    <source>
        <dbReference type="EMBL" id="CDI77022.1"/>
    </source>
</evidence>